<evidence type="ECO:0008006" key="3">
    <source>
        <dbReference type="Google" id="ProtNLM"/>
    </source>
</evidence>
<organism evidence="1 2">
    <name type="scientific">Roridomyces roridus</name>
    <dbReference type="NCBI Taxonomy" id="1738132"/>
    <lineage>
        <taxon>Eukaryota</taxon>
        <taxon>Fungi</taxon>
        <taxon>Dikarya</taxon>
        <taxon>Basidiomycota</taxon>
        <taxon>Agaricomycotina</taxon>
        <taxon>Agaricomycetes</taxon>
        <taxon>Agaricomycetidae</taxon>
        <taxon>Agaricales</taxon>
        <taxon>Marasmiineae</taxon>
        <taxon>Mycenaceae</taxon>
        <taxon>Roridomyces</taxon>
    </lineage>
</organism>
<dbReference type="EMBL" id="JARKIF010000048">
    <property type="protein sequence ID" value="KAJ7607685.1"/>
    <property type="molecule type" value="Genomic_DNA"/>
</dbReference>
<dbReference type="AlphaFoldDB" id="A0AAD7B2N9"/>
<protein>
    <recommendedName>
        <fullName evidence="3">Protein kinase domain-containing protein</fullName>
    </recommendedName>
</protein>
<gene>
    <name evidence="1" type="ORF">FB45DRAFT_393600</name>
</gene>
<proteinExistence type="predicted"/>
<evidence type="ECO:0000313" key="1">
    <source>
        <dbReference type="EMBL" id="KAJ7607685.1"/>
    </source>
</evidence>
<reference evidence="1" key="1">
    <citation type="submission" date="2023-03" db="EMBL/GenBank/DDBJ databases">
        <title>Massive genome expansion in bonnet fungi (Mycena s.s.) driven by repeated elements and novel gene families across ecological guilds.</title>
        <authorList>
            <consortium name="Lawrence Berkeley National Laboratory"/>
            <person name="Harder C.B."/>
            <person name="Miyauchi S."/>
            <person name="Viragh M."/>
            <person name="Kuo A."/>
            <person name="Thoen E."/>
            <person name="Andreopoulos B."/>
            <person name="Lu D."/>
            <person name="Skrede I."/>
            <person name="Drula E."/>
            <person name="Henrissat B."/>
            <person name="Morin E."/>
            <person name="Kohler A."/>
            <person name="Barry K."/>
            <person name="LaButti K."/>
            <person name="Morin E."/>
            <person name="Salamov A."/>
            <person name="Lipzen A."/>
            <person name="Mereny Z."/>
            <person name="Hegedus B."/>
            <person name="Baldrian P."/>
            <person name="Stursova M."/>
            <person name="Weitz H."/>
            <person name="Taylor A."/>
            <person name="Grigoriev I.V."/>
            <person name="Nagy L.G."/>
            <person name="Martin F."/>
            <person name="Kauserud H."/>
        </authorList>
    </citation>
    <scope>NUCLEOTIDE SEQUENCE</scope>
    <source>
        <strain evidence="1">9284</strain>
    </source>
</reference>
<sequence length="247" mass="27943">MVPKRGGTVSRRRMFSAKIRHDTERSLFLFEGENAQENCREYIARHANLWHPNVLQIFGVSDVAGTHGVVAHDDLIPHQDYFDLRQVSTILQIYLHALWHLESRNVFAQLGEFVGTEWIRASSGRLCIDLEPSDILGPKALSQDLNPSLCGQVDWNDSTWETKAMDVLSISDFHHISARGFAQDQYFQSNPGQPTDVKLGSVVFSAGRSPQLEDYVEVAFLPVVDVELKGWKSHPVRATIMDDGWTR</sequence>
<comment type="caution">
    <text evidence="1">The sequence shown here is derived from an EMBL/GenBank/DDBJ whole genome shotgun (WGS) entry which is preliminary data.</text>
</comment>
<evidence type="ECO:0000313" key="2">
    <source>
        <dbReference type="Proteomes" id="UP001221142"/>
    </source>
</evidence>
<keyword evidence="2" id="KW-1185">Reference proteome</keyword>
<dbReference type="Proteomes" id="UP001221142">
    <property type="component" value="Unassembled WGS sequence"/>
</dbReference>
<accession>A0AAD7B2N9</accession>
<name>A0AAD7B2N9_9AGAR</name>